<dbReference type="Proteomes" id="UP001176941">
    <property type="component" value="Chromosome 15"/>
</dbReference>
<gene>
    <name evidence="2" type="ORF">MRATA1EN1_LOCUS6431</name>
</gene>
<name>A0ABN8YCG6_RANTA</name>
<organism evidence="2 3">
    <name type="scientific">Rangifer tarandus platyrhynchus</name>
    <name type="common">Svalbard reindeer</name>
    <dbReference type="NCBI Taxonomy" id="3082113"/>
    <lineage>
        <taxon>Eukaryota</taxon>
        <taxon>Metazoa</taxon>
        <taxon>Chordata</taxon>
        <taxon>Craniata</taxon>
        <taxon>Vertebrata</taxon>
        <taxon>Euteleostomi</taxon>
        <taxon>Mammalia</taxon>
        <taxon>Eutheria</taxon>
        <taxon>Laurasiatheria</taxon>
        <taxon>Artiodactyla</taxon>
        <taxon>Ruminantia</taxon>
        <taxon>Pecora</taxon>
        <taxon>Cervidae</taxon>
        <taxon>Odocoileinae</taxon>
        <taxon>Rangifer</taxon>
    </lineage>
</organism>
<reference evidence="2" key="1">
    <citation type="submission" date="2023-04" db="EMBL/GenBank/DDBJ databases">
        <authorList>
            <consortium name="ELIXIR-Norway"/>
        </authorList>
    </citation>
    <scope>NUCLEOTIDE SEQUENCE [LARGE SCALE GENOMIC DNA]</scope>
</reference>
<evidence type="ECO:0000256" key="1">
    <source>
        <dbReference type="SAM" id="MobiDB-lite"/>
    </source>
</evidence>
<protein>
    <submittedName>
        <fullName evidence="2">Uncharacterized protein</fullName>
    </submittedName>
</protein>
<keyword evidence="3" id="KW-1185">Reference proteome</keyword>
<evidence type="ECO:0000313" key="3">
    <source>
        <dbReference type="Proteomes" id="UP001176941"/>
    </source>
</evidence>
<accession>A0ABN8YCG6</accession>
<feature type="compositionally biased region" description="Basic and acidic residues" evidence="1">
    <location>
        <begin position="120"/>
        <end position="132"/>
    </location>
</feature>
<sequence length="268" mass="29112">MVIWPRLRTLVSAPGVQLGVSGVWGRALCLGSVLQRGGSPVTWSQPPLPVCRDGRVWPAGNPRVALVLVLLPRSWAQGSQVRKRLFICEAFSLFHERGVSSYLRDWTQHSLLSETAGAPEPKKPCSSEDALHGPRRSPRVCGAGGRWVAPPGGHFQDLVSPEPDGAPRWRGWVEVLERCPIPDLHLQPDLCFGFDHVTRVELAGPGAPSCSVASGALVSQFSSSWSPGCLWGRSVPVWATPAPHPTNPSSFLPLHSCLFWAFQTEALM</sequence>
<dbReference type="EMBL" id="OX459951">
    <property type="protein sequence ID" value="CAI9157469.1"/>
    <property type="molecule type" value="Genomic_DNA"/>
</dbReference>
<feature type="region of interest" description="Disordered" evidence="1">
    <location>
        <begin position="114"/>
        <end position="136"/>
    </location>
</feature>
<evidence type="ECO:0000313" key="2">
    <source>
        <dbReference type="EMBL" id="CAI9157469.1"/>
    </source>
</evidence>
<proteinExistence type="predicted"/>